<proteinExistence type="predicted"/>
<keyword evidence="2" id="KW-1185">Reference proteome</keyword>
<gene>
    <name evidence="1" type="ORF">KIPB_014921</name>
</gene>
<dbReference type="Proteomes" id="UP000265618">
    <property type="component" value="Unassembled WGS sequence"/>
</dbReference>
<reference evidence="1 2" key="1">
    <citation type="journal article" date="2018" name="PLoS ONE">
        <title>The draft genome of Kipferlia bialata reveals reductive genome evolution in fornicate parasites.</title>
        <authorList>
            <person name="Tanifuji G."/>
            <person name="Takabayashi S."/>
            <person name="Kume K."/>
            <person name="Takagi M."/>
            <person name="Nakayama T."/>
            <person name="Kamikawa R."/>
            <person name="Inagaki Y."/>
            <person name="Hashimoto T."/>
        </authorList>
    </citation>
    <scope>NUCLEOTIDE SEQUENCE [LARGE SCALE GENOMIC DNA]</scope>
    <source>
        <strain evidence="1">NY0173</strain>
    </source>
</reference>
<protein>
    <submittedName>
        <fullName evidence="1">Uncharacterized protein</fullName>
    </submittedName>
</protein>
<feature type="non-terminal residue" evidence="1">
    <location>
        <position position="102"/>
    </location>
</feature>
<dbReference type="EMBL" id="BDIP01007991">
    <property type="protein sequence ID" value="GIQ91587.1"/>
    <property type="molecule type" value="Genomic_DNA"/>
</dbReference>
<evidence type="ECO:0000313" key="1">
    <source>
        <dbReference type="EMBL" id="GIQ91587.1"/>
    </source>
</evidence>
<comment type="caution">
    <text evidence="1">The sequence shown here is derived from an EMBL/GenBank/DDBJ whole genome shotgun (WGS) entry which is preliminary data.</text>
</comment>
<organism evidence="1 2">
    <name type="scientific">Kipferlia bialata</name>
    <dbReference type="NCBI Taxonomy" id="797122"/>
    <lineage>
        <taxon>Eukaryota</taxon>
        <taxon>Metamonada</taxon>
        <taxon>Carpediemonas-like organisms</taxon>
        <taxon>Kipferlia</taxon>
    </lineage>
</organism>
<sequence length="102" mass="11405">APEDPFAVPYTQEEVDAVLAEFEGKCMDMPAVHASGDAVLLKAVETIHNITFNAALRPMVTRFVRLNAVLRERCRNSACVFLTMPIPRPDKPDMQYLAMLDI</sequence>
<accession>A0A9K3GQD6</accession>
<name>A0A9K3GQD6_9EUKA</name>
<dbReference type="AlphaFoldDB" id="A0A9K3GQD6"/>
<evidence type="ECO:0000313" key="2">
    <source>
        <dbReference type="Proteomes" id="UP000265618"/>
    </source>
</evidence>
<feature type="non-terminal residue" evidence="1">
    <location>
        <position position="1"/>
    </location>
</feature>